<feature type="compositionally biased region" description="Low complexity" evidence="8">
    <location>
        <begin position="110"/>
        <end position="127"/>
    </location>
</feature>
<keyword evidence="6" id="KW-0539">Nucleus</keyword>
<dbReference type="Gene3D" id="3.30.160.60">
    <property type="entry name" value="Classic Zinc Finger"/>
    <property type="match status" value="2"/>
</dbReference>
<dbReference type="InterPro" id="IPR013087">
    <property type="entry name" value="Znf_C2H2_type"/>
</dbReference>
<keyword evidence="2" id="KW-0479">Metal-binding</keyword>
<evidence type="ECO:0000256" key="3">
    <source>
        <dbReference type="ARBA" id="ARBA00022737"/>
    </source>
</evidence>
<feature type="domain" description="C2H2-type" evidence="9">
    <location>
        <begin position="67"/>
        <end position="95"/>
    </location>
</feature>
<proteinExistence type="predicted"/>
<evidence type="ECO:0000256" key="7">
    <source>
        <dbReference type="PROSITE-ProRule" id="PRU00042"/>
    </source>
</evidence>
<dbReference type="Pfam" id="PF00096">
    <property type="entry name" value="zf-C2H2"/>
    <property type="match status" value="2"/>
</dbReference>
<feature type="compositionally biased region" description="Polar residues" evidence="8">
    <location>
        <begin position="261"/>
        <end position="282"/>
    </location>
</feature>
<evidence type="ECO:0000256" key="1">
    <source>
        <dbReference type="ARBA" id="ARBA00004123"/>
    </source>
</evidence>
<evidence type="ECO:0000259" key="9">
    <source>
        <dbReference type="PROSITE" id="PS50157"/>
    </source>
</evidence>
<dbReference type="PANTHER" id="PTHR40626:SF11">
    <property type="entry name" value="ZINC FINGER PROTEIN YPR022C"/>
    <property type="match status" value="1"/>
</dbReference>
<dbReference type="OrthoDB" id="10018191at2759"/>
<name>A0A9P8PKF1_9ASCO</name>
<keyword evidence="4 7" id="KW-0863">Zinc-finger</keyword>
<dbReference type="Proteomes" id="UP000769528">
    <property type="component" value="Unassembled WGS sequence"/>
</dbReference>
<comment type="subcellular location">
    <subcellularLocation>
        <location evidence="1">Nucleus</location>
    </subcellularLocation>
</comment>
<sequence length="395" mass="44312">MAPIISTKGSDLSSFDSPMNNLVSSTSKKKVKGRTFQCTGFPECKMTFTRSEHLARHIRKHTGERPFECPHCSRKFSRLDNLRQHKQTVHAHEQVSIISVRQDQPESREQQNTQTQQQKLQNNGDLSDSSDDNKSELSSQNQEKPEVPLGSATLSQPPQFNSKHRPSPLSLLPPINKSLYEESRYKVLTPRSADSNHFTTFFQGINQKDKHFALSPTSPVSSFHQSSQYASPNLHFLNSRTTDALISPYNLSFNSNIRHSPSFPDSNNSTSYSLTSDSINSTTDDELETPTTSYFENISTPQKHHNFIPTSSQYLKNNTQVHNIQQGKKTWLNNVLNNTHTSNSSSSQASTLCPPTSTISHHLEPSRNSSSSLSGKLKIENLLNDTSRPNEDPSI</sequence>
<feature type="compositionally biased region" description="Polar residues" evidence="8">
    <location>
        <begin position="152"/>
        <end position="161"/>
    </location>
</feature>
<feature type="region of interest" description="Disordered" evidence="8">
    <location>
        <begin position="101"/>
        <end position="173"/>
    </location>
</feature>
<evidence type="ECO:0000256" key="5">
    <source>
        <dbReference type="ARBA" id="ARBA00022833"/>
    </source>
</evidence>
<dbReference type="GO" id="GO:0008270">
    <property type="term" value="F:zinc ion binding"/>
    <property type="evidence" value="ECO:0007669"/>
    <property type="project" value="UniProtKB-KW"/>
</dbReference>
<protein>
    <recommendedName>
        <fullName evidence="9">C2H2-type domain-containing protein</fullName>
    </recommendedName>
</protein>
<dbReference type="PROSITE" id="PS00028">
    <property type="entry name" value="ZINC_FINGER_C2H2_1"/>
    <property type="match status" value="1"/>
</dbReference>
<dbReference type="InterPro" id="IPR036236">
    <property type="entry name" value="Znf_C2H2_sf"/>
</dbReference>
<feature type="region of interest" description="Disordered" evidence="8">
    <location>
        <begin position="337"/>
        <end position="395"/>
    </location>
</feature>
<reference evidence="10" key="1">
    <citation type="journal article" date="2021" name="Open Biol.">
        <title>Shared evolutionary footprints suggest mitochondrial oxidative damage underlies multiple complex I losses in fungi.</title>
        <authorList>
            <person name="Schikora-Tamarit M.A."/>
            <person name="Marcet-Houben M."/>
            <person name="Nosek J."/>
            <person name="Gabaldon T."/>
        </authorList>
    </citation>
    <scope>NUCLEOTIDE SEQUENCE</scope>
    <source>
        <strain evidence="10">CBS6341</strain>
    </source>
</reference>
<feature type="compositionally biased region" description="Low complexity" evidence="8">
    <location>
        <begin position="337"/>
        <end position="352"/>
    </location>
</feature>
<dbReference type="PANTHER" id="PTHR40626">
    <property type="entry name" value="MIP31509P"/>
    <property type="match status" value="1"/>
</dbReference>
<dbReference type="SUPFAM" id="SSF57667">
    <property type="entry name" value="beta-beta-alpha zinc fingers"/>
    <property type="match status" value="1"/>
</dbReference>
<feature type="region of interest" description="Disordered" evidence="8">
    <location>
        <begin position="261"/>
        <end position="288"/>
    </location>
</feature>
<dbReference type="GO" id="GO:0000785">
    <property type="term" value="C:chromatin"/>
    <property type="evidence" value="ECO:0007669"/>
    <property type="project" value="TreeGrafter"/>
</dbReference>
<evidence type="ECO:0000256" key="8">
    <source>
        <dbReference type="SAM" id="MobiDB-lite"/>
    </source>
</evidence>
<dbReference type="InterPro" id="IPR051059">
    <property type="entry name" value="VerF-like"/>
</dbReference>
<feature type="domain" description="C2H2-type" evidence="9">
    <location>
        <begin position="36"/>
        <end position="66"/>
    </location>
</feature>
<comment type="caution">
    <text evidence="10">The sequence shown here is derived from an EMBL/GenBank/DDBJ whole genome shotgun (WGS) entry which is preliminary data.</text>
</comment>
<accession>A0A9P8PKF1</accession>
<dbReference type="PROSITE" id="PS50157">
    <property type="entry name" value="ZINC_FINGER_C2H2_2"/>
    <property type="match status" value="2"/>
</dbReference>
<dbReference type="AlphaFoldDB" id="A0A9P8PKF1"/>
<evidence type="ECO:0000256" key="2">
    <source>
        <dbReference type="ARBA" id="ARBA00022723"/>
    </source>
</evidence>
<keyword evidence="5" id="KW-0862">Zinc</keyword>
<dbReference type="FunFam" id="3.30.160.60:FF:002343">
    <property type="entry name" value="Zinc finger protein 33A"/>
    <property type="match status" value="1"/>
</dbReference>
<evidence type="ECO:0000256" key="4">
    <source>
        <dbReference type="ARBA" id="ARBA00022771"/>
    </source>
</evidence>
<dbReference type="GO" id="GO:0005634">
    <property type="term" value="C:nucleus"/>
    <property type="evidence" value="ECO:0007669"/>
    <property type="project" value="UniProtKB-SubCell"/>
</dbReference>
<gene>
    <name evidence="10" type="ORF">WICMUC_003873</name>
</gene>
<keyword evidence="3" id="KW-0677">Repeat</keyword>
<keyword evidence="11" id="KW-1185">Reference proteome</keyword>
<organism evidence="10 11">
    <name type="scientific">Wickerhamomyces mucosus</name>
    <dbReference type="NCBI Taxonomy" id="1378264"/>
    <lineage>
        <taxon>Eukaryota</taxon>
        <taxon>Fungi</taxon>
        <taxon>Dikarya</taxon>
        <taxon>Ascomycota</taxon>
        <taxon>Saccharomycotina</taxon>
        <taxon>Saccharomycetes</taxon>
        <taxon>Phaffomycetales</taxon>
        <taxon>Wickerhamomycetaceae</taxon>
        <taxon>Wickerhamomyces</taxon>
    </lineage>
</organism>
<evidence type="ECO:0000313" key="11">
    <source>
        <dbReference type="Proteomes" id="UP000769528"/>
    </source>
</evidence>
<dbReference type="GO" id="GO:0000978">
    <property type="term" value="F:RNA polymerase II cis-regulatory region sequence-specific DNA binding"/>
    <property type="evidence" value="ECO:0007669"/>
    <property type="project" value="InterPro"/>
</dbReference>
<reference evidence="10" key="2">
    <citation type="submission" date="2021-01" db="EMBL/GenBank/DDBJ databases">
        <authorList>
            <person name="Schikora-Tamarit M.A."/>
        </authorList>
    </citation>
    <scope>NUCLEOTIDE SEQUENCE</scope>
    <source>
        <strain evidence="10">CBS6341</strain>
    </source>
</reference>
<dbReference type="SMART" id="SM00355">
    <property type="entry name" value="ZnF_C2H2"/>
    <property type="match status" value="2"/>
</dbReference>
<dbReference type="GO" id="GO:0000981">
    <property type="term" value="F:DNA-binding transcription factor activity, RNA polymerase II-specific"/>
    <property type="evidence" value="ECO:0007669"/>
    <property type="project" value="InterPro"/>
</dbReference>
<evidence type="ECO:0000313" key="10">
    <source>
        <dbReference type="EMBL" id="KAH3673150.1"/>
    </source>
</evidence>
<dbReference type="EMBL" id="JAEUBF010001046">
    <property type="protein sequence ID" value="KAH3673150.1"/>
    <property type="molecule type" value="Genomic_DNA"/>
</dbReference>
<evidence type="ECO:0000256" key="6">
    <source>
        <dbReference type="ARBA" id="ARBA00023242"/>
    </source>
</evidence>